<dbReference type="EMBL" id="AMRV01000008">
    <property type="protein sequence ID" value="EMD82324.1"/>
    <property type="molecule type" value="Genomic_DNA"/>
</dbReference>
<proteinExistence type="predicted"/>
<dbReference type="GO" id="GO:0080164">
    <property type="term" value="P:regulation of nitric oxide metabolic process"/>
    <property type="evidence" value="ECO:0007669"/>
    <property type="project" value="TreeGrafter"/>
</dbReference>
<name>M2T722_9SPHN</name>
<dbReference type="GO" id="GO:0008237">
    <property type="term" value="F:metallopeptidase activity"/>
    <property type="evidence" value="ECO:0007669"/>
    <property type="project" value="UniProtKB-KW"/>
</dbReference>
<dbReference type="PANTHER" id="PTHR31817">
    <property type="match status" value="1"/>
</dbReference>
<evidence type="ECO:0000256" key="1">
    <source>
        <dbReference type="ARBA" id="ARBA00001947"/>
    </source>
</evidence>
<organism evidence="5 6">
    <name type="scientific">Pacificimonas flava</name>
    <dbReference type="NCBI Taxonomy" id="1234595"/>
    <lineage>
        <taxon>Bacteria</taxon>
        <taxon>Pseudomonadati</taxon>
        <taxon>Pseudomonadota</taxon>
        <taxon>Alphaproteobacteria</taxon>
        <taxon>Sphingomonadales</taxon>
        <taxon>Sphingosinicellaceae</taxon>
        <taxon>Pacificimonas</taxon>
    </lineage>
</organism>
<keyword evidence="3" id="KW-0378">Hydrolase</keyword>
<evidence type="ECO:0000256" key="2">
    <source>
        <dbReference type="ARBA" id="ARBA00022670"/>
    </source>
</evidence>
<dbReference type="RefSeq" id="WP_008603127.1">
    <property type="nucleotide sequence ID" value="NZ_AMRV01000008.1"/>
</dbReference>
<evidence type="ECO:0000256" key="3">
    <source>
        <dbReference type="ARBA" id="ARBA00022801"/>
    </source>
</evidence>
<accession>M2T722</accession>
<comment type="caution">
    <text evidence="5">The sequence shown here is derived from an EMBL/GenBank/DDBJ whole genome shotgun (WGS) entry which is preliminary data.</text>
</comment>
<evidence type="ECO:0000313" key="5">
    <source>
        <dbReference type="EMBL" id="EMD82324.1"/>
    </source>
</evidence>
<comment type="cofactor">
    <cofactor evidence="1">
        <name>Zn(2+)</name>
        <dbReference type="ChEBI" id="CHEBI:29105"/>
    </cofactor>
</comment>
<dbReference type="SMART" id="SM01154">
    <property type="entry name" value="DUF1704"/>
    <property type="match status" value="1"/>
</dbReference>
<dbReference type="PANTHER" id="PTHR31817:SF0">
    <property type="entry name" value="CHROMOSOME UNDETERMINED SCAFFOLD_67, WHOLE GENOME SHOTGUN SEQUENCE"/>
    <property type="match status" value="1"/>
</dbReference>
<dbReference type="InterPro" id="IPR012548">
    <property type="entry name" value="MATCAP"/>
</dbReference>
<dbReference type="Proteomes" id="UP000011717">
    <property type="component" value="Unassembled WGS sequence"/>
</dbReference>
<evidence type="ECO:0000313" key="6">
    <source>
        <dbReference type="Proteomes" id="UP000011717"/>
    </source>
</evidence>
<dbReference type="AlphaFoldDB" id="M2T722"/>
<keyword evidence="4" id="KW-0482">Metalloprotease</keyword>
<reference evidence="5 6" key="1">
    <citation type="journal article" date="2013" name="Genome Announc.">
        <title>Draft Genome Sequence of Strain JLT2015T, Belonging to the Family Sphingomonadaceae of the Alphaproteobacteria.</title>
        <authorList>
            <person name="Tang K."/>
            <person name="Liu K."/>
            <person name="Li S."/>
            <person name="Jiao N."/>
        </authorList>
    </citation>
    <scope>NUCLEOTIDE SEQUENCE [LARGE SCALE GENOMIC DNA]</scope>
    <source>
        <strain evidence="5 6">JLT2015</strain>
    </source>
</reference>
<evidence type="ECO:0008006" key="7">
    <source>
        <dbReference type="Google" id="ProtNLM"/>
    </source>
</evidence>
<sequence length="401" mass="44823">MAARGNADPAEKAPGLCSAAHRVDDTLSEMDGRIDWLSRLTPVNLDDVFAGFKVSGFRDMPALRYDAGLDDLEGMRRELFALPVREIENELVEALLMEKQRELDRQLELVRLRGGKGFIQASLDLFGDVSTRLLDEAEEIIESVPAQEPEPRDADCEAFCELAREELAWYRDRIPELAAEVVVDPHPGTHVFVSQGNLHVACDYRVPVSHMIPLMGHEIGTHVVTRYNGRQQPLRTLEVGLADYDALQEGLGVLSEYLSGYLPPMRLRTLAARVIAAHMALQEKSPAEIFAAMYDHCHMGEELSFSTTIRALRGGGMTKDALYLSGLSDLVRYLNHDGDFEALFIGKFALKHIHTLETLREQGIVMPPALLPRYLEDPAARDRLDHVRTISVTELYQKAPA</sequence>
<keyword evidence="2" id="KW-0645">Protease</keyword>
<gene>
    <name evidence="5" type="ORF">C725_2362</name>
</gene>
<dbReference type="OrthoDB" id="9785840at2"/>
<evidence type="ECO:0000256" key="4">
    <source>
        <dbReference type="ARBA" id="ARBA00023049"/>
    </source>
</evidence>
<keyword evidence="6" id="KW-1185">Reference proteome</keyword>
<protein>
    <recommendedName>
        <fullName evidence="7">DUF1704 domain-containing protein</fullName>
    </recommendedName>
</protein>
<dbReference type="Pfam" id="PF08014">
    <property type="entry name" value="MATCAP"/>
    <property type="match status" value="1"/>
</dbReference>
<dbReference type="GO" id="GO:0006508">
    <property type="term" value="P:proteolysis"/>
    <property type="evidence" value="ECO:0007669"/>
    <property type="project" value="UniProtKB-KW"/>
</dbReference>